<dbReference type="OrthoDB" id="9806367at2"/>
<gene>
    <name evidence="1" type="ORF">EOE48_18555</name>
</gene>
<dbReference type="Proteomes" id="UP000286997">
    <property type="component" value="Unassembled WGS sequence"/>
</dbReference>
<evidence type="ECO:0000313" key="1">
    <source>
        <dbReference type="EMBL" id="RVU15798.1"/>
    </source>
</evidence>
<proteinExistence type="predicted"/>
<name>A0A3S3U546_9HYPH</name>
<keyword evidence="2" id="KW-1185">Reference proteome</keyword>
<dbReference type="InterPro" id="IPR021335">
    <property type="entry name" value="DUF2948"/>
</dbReference>
<dbReference type="AlphaFoldDB" id="A0A3S3U546"/>
<organism evidence="1 2">
    <name type="scientific">Methylobacterium oryzihabitans</name>
    <dbReference type="NCBI Taxonomy" id="2499852"/>
    <lineage>
        <taxon>Bacteria</taxon>
        <taxon>Pseudomonadati</taxon>
        <taxon>Pseudomonadota</taxon>
        <taxon>Alphaproteobacteria</taxon>
        <taxon>Hyphomicrobiales</taxon>
        <taxon>Methylobacteriaceae</taxon>
        <taxon>Methylobacterium</taxon>
    </lineage>
</organism>
<accession>A0A3S3U546</accession>
<protein>
    <submittedName>
        <fullName evidence="1">DUF2948 family protein</fullName>
    </submittedName>
</protein>
<dbReference type="RefSeq" id="WP_127731866.1">
    <property type="nucleotide sequence ID" value="NZ_SACP01000019.1"/>
</dbReference>
<sequence length="155" mass="16568">MKDAETDLLKLAALDADDLAVISAHLQDALLRAGDLAYLPKERRFALVARRFDWAAPDGVPPRRRLTGLHFERVLGVRARGVPRDAHDTVLSLLAVTFEPGEAPSGSATLVFAGGAAIRLDLECIEAAMRDLGPVWQAESRPSHAAGDALPLDAA</sequence>
<reference evidence="1 2" key="1">
    <citation type="submission" date="2019-01" db="EMBL/GenBank/DDBJ databases">
        <authorList>
            <person name="Chen W.-M."/>
        </authorList>
    </citation>
    <scope>NUCLEOTIDE SEQUENCE [LARGE SCALE GENOMIC DNA]</scope>
    <source>
        <strain evidence="1 2">TER-1</strain>
    </source>
</reference>
<dbReference type="Pfam" id="PF11164">
    <property type="entry name" value="DUF2948"/>
    <property type="match status" value="1"/>
</dbReference>
<dbReference type="EMBL" id="SACP01000019">
    <property type="protein sequence ID" value="RVU15798.1"/>
    <property type="molecule type" value="Genomic_DNA"/>
</dbReference>
<comment type="caution">
    <text evidence="1">The sequence shown here is derived from an EMBL/GenBank/DDBJ whole genome shotgun (WGS) entry which is preliminary data.</text>
</comment>
<evidence type="ECO:0000313" key="2">
    <source>
        <dbReference type="Proteomes" id="UP000286997"/>
    </source>
</evidence>